<organism evidence="3 4">
    <name type="scientific">Neurospora crassa (strain ATCC 24698 / 74-OR23-1A / CBS 708.71 / DSM 1257 / FGSC 987)</name>
    <dbReference type="NCBI Taxonomy" id="367110"/>
    <lineage>
        <taxon>Eukaryota</taxon>
        <taxon>Fungi</taxon>
        <taxon>Dikarya</taxon>
        <taxon>Ascomycota</taxon>
        <taxon>Pezizomycotina</taxon>
        <taxon>Sordariomycetes</taxon>
        <taxon>Sordariomycetidae</taxon>
        <taxon>Sordariales</taxon>
        <taxon>Sordariaceae</taxon>
        <taxon>Neurospora</taxon>
    </lineage>
</organism>
<keyword evidence="4" id="KW-1185">Reference proteome</keyword>
<keyword evidence="2" id="KW-0472">Membrane</keyword>
<protein>
    <recommendedName>
        <fullName evidence="5">Fucose-specific lectin</fullName>
    </recommendedName>
</protein>
<feature type="compositionally biased region" description="Polar residues" evidence="1">
    <location>
        <begin position="27"/>
        <end position="42"/>
    </location>
</feature>
<feature type="compositionally biased region" description="Pro residues" evidence="1">
    <location>
        <begin position="1"/>
        <end position="10"/>
    </location>
</feature>
<feature type="region of interest" description="Disordered" evidence="1">
    <location>
        <begin position="75"/>
        <end position="117"/>
    </location>
</feature>
<feature type="region of interest" description="Disordered" evidence="1">
    <location>
        <begin position="151"/>
        <end position="184"/>
    </location>
</feature>
<dbReference type="RefSeq" id="XP_962762.1">
    <property type="nucleotide sequence ID" value="XM_957669.2"/>
</dbReference>
<dbReference type="InParanoid" id="Q7SAV7"/>
<keyword evidence="2" id="KW-1133">Transmembrane helix</keyword>
<dbReference type="KEGG" id="ncr:NCU08524"/>
<dbReference type="PaxDb" id="5141-EFNCRP00000004712"/>
<proteinExistence type="predicted"/>
<gene>
    <name evidence="3" type="ORF">NCU08524</name>
</gene>
<dbReference type="HOGENOM" id="CLU_027100_0_0_1"/>
<dbReference type="OMA" id="WFNSSIF"/>
<dbReference type="EMBL" id="CM002238">
    <property type="protein sequence ID" value="EAA33526.1"/>
    <property type="molecule type" value="Genomic_DNA"/>
</dbReference>
<dbReference type="SMR" id="Q7SAV7"/>
<evidence type="ECO:0000256" key="1">
    <source>
        <dbReference type="SAM" id="MobiDB-lite"/>
    </source>
</evidence>
<dbReference type="STRING" id="367110.Q7SAV7"/>
<dbReference type="GeneID" id="3878910"/>
<dbReference type="Gene3D" id="2.120.10.70">
    <property type="entry name" value="Fucose-specific lectin"/>
    <property type="match status" value="1"/>
</dbReference>
<dbReference type="OrthoDB" id="3800077at2759"/>
<dbReference type="SUPFAM" id="SSF89372">
    <property type="entry name" value="Fucose-specific lectin"/>
    <property type="match status" value="1"/>
</dbReference>
<evidence type="ECO:0000256" key="2">
    <source>
        <dbReference type="SAM" id="Phobius"/>
    </source>
</evidence>
<accession>Q7SAV7</accession>
<dbReference type="Proteomes" id="UP000001805">
    <property type="component" value="Chromosome 3, Linkage Group III"/>
</dbReference>
<keyword evidence="2" id="KW-0812">Transmembrane</keyword>
<evidence type="ECO:0000313" key="3">
    <source>
        <dbReference type="EMBL" id="EAA33526.1"/>
    </source>
</evidence>
<feature type="region of interest" description="Disordered" evidence="1">
    <location>
        <begin position="1"/>
        <end position="54"/>
    </location>
</feature>
<dbReference type="AlphaFoldDB" id="Q7SAV7"/>
<dbReference type="VEuPathDB" id="FungiDB:NCU08524"/>
<evidence type="ECO:0000313" key="4">
    <source>
        <dbReference type="Proteomes" id="UP000001805"/>
    </source>
</evidence>
<feature type="compositionally biased region" description="Low complexity" evidence="1">
    <location>
        <begin position="168"/>
        <end position="184"/>
    </location>
</feature>
<evidence type="ECO:0008006" key="5">
    <source>
        <dbReference type="Google" id="ProtNLM"/>
    </source>
</evidence>
<feature type="transmembrane region" description="Helical" evidence="2">
    <location>
        <begin position="122"/>
        <end position="144"/>
    </location>
</feature>
<sequence>MAHQTPPPPGEGCYVPSHTTDHPYQYAQRQPYNQELPDSQGQPGPDEAPNWADGIEVVPYEQLKDTQYWPEVRQEEVGKEVTPGTAPANNGKWKDERDQYNASRAPEVTDTQPGSKPNRKRLCIILGSVLAVILIVAAIVGGVVGSKAARDSKSSTAPVLDSGGDGGSSTTIPTPSQTTTGGGAVSTTAAANAGAIRSGSPFALASWRNDKGNVALYLFYQDKSNDVYYIKHDGATWGKPVNIITGLRTNTRLTATVILNGFGNPERPHVILTYIGASSTILGMAINENNNPAVSDDPNIKKMSLGAMANSSTASYYPATVYQDASGELGQARIFMLQWLDRMTGIMALPGTSLAMVPISTRWANYSTSGGYGLIYQQQDGRMAAAVPNLGPDARTDAVSPWFNSSIFPSDITPPNGAPIAAWITSRPSSLSHFPNTYILYLDSDSNIQMVYTSFSGSGDGSPSWKTSEPEALKGLDQNTDVGCVLMASIDKDQDGNKTSIEEDSEEVNRCFFQKGGKLVEARMSGSAGTGGWKMVGEVPLPL</sequence>
<name>Q7SAV7_NEUCR</name>
<reference evidence="3 4" key="1">
    <citation type="journal article" date="2003" name="Nature">
        <title>The genome sequence of the filamentous fungus Neurospora crassa.</title>
        <authorList>
            <person name="Galagan J.E."/>
            <person name="Calvo S.E."/>
            <person name="Borkovich K.A."/>
            <person name="Selker E.U."/>
            <person name="Read N.D."/>
            <person name="Jaffe D."/>
            <person name="FitzHugh W."/>
            <person name="Ma L.J."/>
            <person name="Smirnov S."/>
            <person name="Purcell S."/>
            <person name="Rehman B."/>
            <person name="Elkins T."/>
            <person name="Engels R."/>
            <person name="Wang S."/>
            <person name="Nielsen C.B."/>
            <person name="Butler J."/>
            <person name="Endrizzi M."/>
            <person name="Qui D."/>
            <person name="Ianakiev P."/>
            <person name="Bell-Pedersen D."/>
            <person name="Nelson M.A."/>
            <person name="Werner-Washburne M."/>
            <person name="Selitrennikoff C.P."/>
            <person name="Kinsey J.A."/>
            <person name="Braun E.L."/>
            <person name="Zelter A."/>
            <person name="Schulte U."/>
            <person name="Kothe G.O."/>
            <person name="Jedd G."/>
            <person name="Mewes W."/>
            <person name="Staben C."/>
            <person name="Marcotte E."/>
            <person name="Greenberg D."/>
            <person name="Roy A."/>
            <person name="Foley K."/>
            <person name="Naylor J."/>
            <person name="Stange-Thomann N."/>
            <person name="Barrett R."/>
            <person name="Gnerre S."/>
            <person name="Kamal M."/>
            <person name="Kamvysselis M."/>
            <person name="Mauceli E."/>
            <person name="Bielke C."/>
            <person name="Rudd S."/>
            <person name="Frishman D."/>
            <person name="Krystofova S."/>
            <person name="Rasmussen C."/>
            <person name="Metzenberg R.L."/>
            <person name="Perkins D.D."/>
            <person name="Kroken S."/>
            <person name="Cogoni C."/>
            <person name="Macino G."/>
            <person name="Catcheside D."/>
            <person name="Li W."/>
            <person name="Pratt R.J."/>
            <person name="Osmani S.A."/>
            <person name="DeSouza C.P."/>
            <person name="Glass L."/>
            <person name="Orbach M.J."/>
            <person name="Berglund J.A."/>
            <person name="Voelker R."/>
            <person name="Yarden O."/>
            <person name="Plamann M."/>
            <person name="Seiler S."/>
            <person name="Dunlap J."/>
            <person name="Radford A."/>
            <person name="Aramayo R."/>
            <person name="Natvig D.O."/>
            <person name="Alex L.A."/>
            <person name="Mannhaupt G."/>
            <person name="Ebbole D.J."/>
            <person name="Freitag M."/>
            <person name="Paulsen I."/>
            <person name="Sachs M.S."/>
            <person name="Lander E.S."/>
            <person name="Nusbaum C."/>
            <person name="Birren B."/>
        </authorList>
    </citation>
    <scope>NUCLEOTIDE SEQUENCE [LARGE SCALE GENOMIC DNA]</scope>
    <source>
        <strain evidence="4">ATCC 24698 / 74-OR23-1A / CBS 708.71 / DSM 1257 / FGSC 987</strain>
    </source>
</reference>